<gene>
    <name evidence="1" type="ORF">LCGC14_3164850</name>
</gene>
<evidence type="ECO:0008006" key="2">
    <source>
        <dbReference type="Google" id="ProtNLM"/>
    </source>
</evidence>
<sequence>MNKSALYITHSDVDNKYEADGYLGALKELGWSTFQYHAQTKAEIRDLITSRNLCLIFAPSRYGVRQL</sequence>
<feature type="non-terminal residue" evidence="1">
    <location>
        <position position="67"/>
    </location>
</feature>
<reference evidence="1" key="1">
    <citation type="journal article" date="2015" name="Nature">
        <title>Complex archaea that bridge the gap between prokaryotes and eukaryotes.</title>
        <authorList>
            <person name="Spang A."/>
            <person name="Saw J.H."/>
            <person name="Jorgensen S.L."/>
            <person name="Zaremba-Niedzwiedzka K."/>
            <person name="Martijn J."/>
            <person name="Lind A.E."/>
            <person name="van Eijk R."/>
            <person name="Schleper C."/>
            <person name="Guy L."/>
            <person name="Ettema T.J."/>
        </authorList>
    </citation>
    <scope>NUCLEOTIDE SEQUENCE</scope>
</reference>
<evidence type="ECO:0000313" key="1">
    <source>
        <dbReference type="EMBL" id="KKK45816.1"/>
    </source>
</evidence>
<dbReference type="EMBL" id="LAZR01070058">
    <property type="protein sequence ID" value="KKK45816.1"/>
    <property type="molecule type" value="Genomic_DNA"/>
</dbReference>
<dbReference type="AlphaFoldDB" id="A0A0F8YCH5"/>
<comment type="caution">
    <text evidence="1">The sequence shown here is derived from an EMBL/GenBank/DDBJ whole genome shotgun (WGS) entry which is preliminary data.</text>
</comment>
<name>A0A0F8YCH5_9ZZZZ</name>
<accession>A0A0F8YCH5</accession>
<protein>
    <recommendedName>
        <fullName evidence="2">TIR domain-containing protein</fullName>
    </recommendedName>
</protein>
<organism evidence="1">
    <name type="scientific">marine sediment metagenome</name>
    <dbReference type="NCBI Taxonomy" id="412755"/>
    <lineage>
        <taxon>unclassified sequences</taxon>
        <taxon>metagenomes</taxon>
        <taxon>ecological metagenomes</taxon>
    </lineage>
</organism>
<proteinExistence type="predicted"/>